<keyword evidence="6" id="KW-0326">Glycosidase</keyword>
<keyword evidence="11" id="KW-1185">Reference proteome</keyword>
<dbReference type="GO" id="GO:0004560">
    <property type="term" value="F:alpha-L-fucosidase activity"/>
    <property type="evidence" value="ECO:0007669"/>
    <property type="project" value="InterPro"/>
</dbReference>
<dbReference type="GO" id="GO:0005764">
    <property type="term" value="C:lysosome"/>
    <property type="evidence" value="ECO:0007669"/>
    <property type="project" value="TreeGrafter"/>
</dbReference>
<evidence type="ECO:0000256" key="7">
    <source>
        <dbReference type="SAM" id="MobiDB-lite"/>
    </source>
</evidence>
<proteinExistence type="inferred from homology"/>
<dbReference type="PANTHER" id="PTHR10030">
    <property type="entry name" value="ALPHA-L-FUCOSIDASE"/>
    <property type="match status" value="1"/>
</dbReference>
<dbReference type="GO" id="GO:0006004">
    <property type="term" value="P:fucose metabolic process"/>
    <property type="evidence" value="ECO:0007669"/>
    <property type="project" value="InterPro"/>
</dbReference>
<evidence type="ECO:0000259" key="8">
    <source>
        <dbReference type="Pfam" id="PF01120"/>
    </source>
</evidence>
<sequence length="512" mass="58794">MKPSMSKAPGVASCGRKTESGTGNEKTFAPLKRAFNQRAYPISRLKHTSYMKQTILFLLLLMVLSGCKTTRSYMSQPESELSPEQIEMARQERIGWFKEARYGLFIHWGLYAIPGGTWGDTVRKRGYSEWIMFSEKIPREEYAQLAERFNPVDFDAEEWVDIAKRAGMRYVVITAKHHDGFAMFDSAVTDYDIVDATPFKRDVIKELEEACHRAGLQFGVYYSVDRDWYRPTGQGSERYKKQTNLWDFPDSTQADFDKYFEEIAYPQVKELITQYDIDLIWFDAIEMKSPEQIERLANTIRKHSPETLINSRIWSPAFPKVVPPPHCDYISSGDNKILKNSIDFEWENPGSMNTSYGYNPNDHNWVEPGEIVARLADIVSKGGNYLLNVGPTPKGTFEQTAIDRLLEAGKWMDVNEEAIRDASPWLQYSEGESIYYTAKDEYVYAICTEWPADQLVLQAFDAENAPNVSVESVELLGSQEKIEWKHSEDGLKLSIPKQVPNELGLVYRIEVK</sequence>
<dbReference type="GO" id="GO:0016139">
    <property type="term" value="P:glycoside catabolic process"/>
    <property type="evidence" value="ECO:0007669"/>
    <property type="project" value="TreeGrafter"/>
</dbReference>
<accession>A0A317ZNB6</accession>
<evidence type="ECO:0000256" key="6">
    <source>
        <dbReference type="ARBA" id="ARBA00023295"/>
    </source>
</evidence>
<dbReference type="PANTHER" id="PTHR10030:SF37">
    <property type="entry name" value="ALPHA-L-FUCOSIDASE-RELATED"/>
    <property type="match status" value="1"/>
</dbReference>
<dbReference type="Proteomes" id="UP000247099">
    <property type="component" value="Unassembled WGS sequence"/>
</dbReference>
<evidence type="ECO:0000256" key="3">
    <source>
        <dbReference type="ARBA" id="ARBA00012662"/>
    </source>
</evidence>
<dbReference type="Pfam" id="PF16757">
    <property type="entry name" value="Fucosidase_C"/>
    <property type="match status" value="1"/>
</dbReference>
<dbReference type="SMART" id="SM00812">
    <property type="entry name" value="Alpha_L_fucos"/>
    <property type="match status" value="1"/>
</dbReference>
<dbReference type="InterPro" id="IPR013780">
    <property type="entry name" value="Glyco_hydro_b"/>
</dbReference>
<organism evidence="10 11">
    <name type="scientific">Coraliomargarita sinensis</name>
    <dbReference type="NCBI Taxonomy" id="2174842"/>
    <lineage>
        <taxon>Bacteria</taxon>
        <taxon>Pseudomonadati</taxon>
        <taxon>Verrucomicrobiota</taxon>
        <taxon>Opitutia</taxon>
        <taxon>Puniceicoccales</taxon>
        <taxon>Coraliomargaritaceae</taxon>
        <taxon>Coraliomargarita</taxon>
    </lineage>
</organism>
<dbReference type="EC" id="3.2.1.51" evidence="3"/>
<dbReference type="InParanoid" id="A0A317ZNB6"/>
<evidence type="ECO:0000256" key="1">
    <source>
        <dbReference type="ARBA" id="ARBA00004071"/>
    </source>
</evidence>
<evidence type="ECO:0000313" key="11">
    <source>
        <dbReference type="Proteomes" id="UP000247099"/>
    </source>
</evidence>
<dbReference type="Gene3D" id="3.20.20.80">
    <property type="entry name" value="Glycosidases"/>
    <property type="match status" value="1"/>
</dbReference>
<gene>
    <name evidence="10" type="ORF">DDZ13_02705</name>
</gene>
<dbReference type="Pfam" id="PF01120">
    <property type="entry name" value="Alpha_L_fucos"/>
    <property type="match status" value="1"/>
</dbReference>
<keyword evidence="5" id="KW-0378">Hydrolase</keyword>
<protein>
    <recommendedName>
        <fullName evidence="3">alpha-L-fucosidase</fullName>
        <ecNumber evidence="3">3.2.1.51</ecNumber>
    </recommendedName>
</protein>
<feature type="region of interest" description="Disordered" evidence="7">
    <location>
        <begin position="1"/>
        <end position="26"/>
    </location>
</feature>
<evidence type="ECO:0000259" key="9">
    <source>
        <dbReference type="Pfam" id="PF16757"/>
    </source>
</evidence>
<comment type="function">
    <text evidence="1">Alpha-L-fucosidase is responsible for hydrolyzing the alpha-1,6-linked fucose joined to the reducing-end N-acetylglucosamine of the carbohydrate moieties of glycoproteins.</text>
</comment>
<dbReference type="InterPro" id="IPR057739">
    <property type="entry name" value="Glyco_hydro_29_N"/>
</dbReference>
<dbReference type="AlphaFoldDB" id="A0A317ZNB6"/>
<dbReference type="InterPro" id="IPR017853">
    <property type="entry name" value="GH"/>
</dbReference>
<feature type="domain" description="Alpha-L-fucosidase C-terminal" evidence="9">
    <location>
        <begin position="432"/>
        <end position="504"/>
    </location>
</feature>
<dbReference type="PRINTS" id="PR00741">
    <property type="entry name" value="GLHYDRLASE29"/>
</dbReference>
<dbReference type="SUPFAM" id="SSF51445">
    <property type="entry name" value="(Trans)glycosidases"/>
    <property type="match status" value="1"/>
</dbReference>
<dbReference type="Gene3D" id="2.60.40.1180">
    <property type="entry name" value="Golgi alpha-mannosidase II"/>
    <property type="match status" value="1"/>
</dbReference>
<evidence type="ECO:0000313" key="10">
    <source>
        <dbReference type="EMBL" id="PXA04891.1"/>
    </source>
</evidence>
<evidence type="ECO:0000256" key="5">
    <source>
        <dbReference type="ARBA" id="ARBA00022801"/>
    </source>
</evidence>
<reference evidence="10 11" key="1">
    <citation type="submission" date="2018-05" db="EMBL/GenBank/DDBJ databases">
        <title>Coraliomargarita sinensis sp. nov., isolated from a marine solar saltern.</title>
        <authorList>
            <person name="Zhou L.Y."/>
        </authorList>
    </citation>
    <scope>NUCLEOTIDE SEQUENCE [LARGE SCALE GENOMIC DNA]</scope>
    <source>
        <strain evidence="10 11">WN38</strain>
    </source>
</reference>
<dbReference type="InterPro" id="IPR031919">
    <property type="entry name" value="Fucosidase_C"/>
</dbReference>
<comment type="similarity">
    <text evidence="2">Belongs to the glycosyl hydrolase 29 family.</text>
</comment>
<evidence type="ECO:0000256" key="2">
    <source>
        <dbReference type="ARBA" id="ARBA00007951"/>
    </source>
</evidence>
<evidence type="ECO:0000256" key="4">
    <source>
        <dbReference type="ARBA" id="ARBA00022729"/>
    </source>
</evidence>
<comment type="caution">
    <text evidence="10">The sequence shown here is derived from an EMBL/GenBank/DDBJ whole genome shotgun (WGS) entry which is preliminary data.</text>
</comment>
<feature type="domain" description="Glycoside hydrolase family 29 N-terminal" evidence="8">
    <location>
        <begin position="79"/>
        <end position="417"/>
    </location>
</feature>
<dbReference type="EMBL" id="QHJQ01000002">
    <property type="protein sequence ID" value="PXA04891.1"/>
    <property type="molecule type" value="Genomic_DNA"/>
</dbReference>
<dbReference type="InterPro" id="IPR016286">
    <property type="entry name" value="FUC_metazoa-typ"/>
</dbReference>
<dbReference type="PIRSF" id="PIRSF001092">
    <property type="entry name" value="Alpha-L-fucosidase"/>
    <property type="match status" value="1"/>
</dbReference>
<dbReference type="InterPro" id="IPR000933">
    <property type="entry name" value="Glyco_hydro_29"/>
</dbReference>
<keyword evidence="4" id="KW-0732">Signal</keyword>
<name>A0A317ZNB6_9BACT</name>